<reference evidence="3 4" key="1">
    <citation type="submission" date="2018-05" db="EMBL/GenBank/DDBJ databases">
        <title>Genetic diversity of glacier-inhabiting Cryobacterium bacteria in China and description of Cryobacterium mengkeensis sp. nov. and Arthrobacter glacialis sp. nov.</title>
        <authorList>
            <person name="Liu Q."/>
            <person name="Xin Y.-H."/>
        </authorList>
    </citation>
    <scope>NUCLEOTIDE SEQUENCE [LARGE SCALE GENOMIC DNA]</scope>
    <source>
        <strain evidence="3 4">LI2</strain>
    </source>
</reference>
<proteinExistence type="predicted"/>
<organism evidence="3 4">
    <name type="scientific">Arthrobacter livingstonensis</name>
    <dbReference type="NCBI Taxonomy" id="670078"/>
    <lineage>
        <taxon>Bacteria</taxon>
        <taxon>Bacillati</taxon>
        <taxon>Actinomycetota</taxon>
        <taxon>Actinomycetes</taxon>
        <taxon>Micrococcales</taxon>
        <taxon>Micrococcaceae</taxon>
        <taxon>Arthrobacter</taxon>
    </lineage>
</organism>
<dbReference type="Proteomes" id="UP000247832">
    <property type="component" value="Unassembled WGS sequence"/>
</dbReference>
<accession>A0A2V5LHT9</accession>
<keyword evidence="1" id="KW-0812">Transmembrane</keyword>
<dbReference type="Pfam" id="PF19803">
    <property type="entry name" value="DUF6286"/>
    <property type="match status" value="1"/>
</dbReference>
<sequence length="181" mass="19353">MAILLLAAGVALTWLAVARLLDGTWSTILQQPRNWLAGLRWDSPDLWGLGVAAVVLGVVLLLCALIPGAFTALTVRNAAREDTGVGQDGVGQDNEPGMYKRETVMTRRAVAHLARAQCVQIDGVSAASATASNKRVHLKVTTSLRETEDLRARVTDAVRERLDTTGLDPVPRVTATMETTG</sequence>
<evidence type="ECO:0000313" key="3">
    <source>
        <dbReference type="EMBL" id="PYI69773.1"/>
    </source>
</evidence>
<feature type="domain" description="DUF6286" evidence="2">
    <location>
        <begin position="55"/>
        <end position="176"/>
    </location>
</feature>
<keyword evidence="4" id="KW-1185">Reference proteome</keyword>
<dbReference type="AlphaFoldDB" id="A0A2V5LHT9"/>
<name>A0A2V5LHT9_9MICC</name>
<keyword evidence="1" id="KW-0472">Membrane</keyword>
<protein>
    <recommendedName>
        <fullName evidence="2">DUF6286 domain-containing protein</fullName>
    </recommendedName>
</protein>
<keyword evidence="1" id="KW-1133">Transmembrane helix</keyword>
<evidence type="ECO:0000313" key="4">
    <source>
        <dbReference type="Proteomes" id="UP000247832"/>
    </source>
</evidence>
<evidence type="ECO:0000259" key="2">
    <source>
        <dbReference type="Pfam" id="PF19803"/>
    </source>
</evidence>
<feature type="transmembrane region" description="Helical" evidence="1">
    <location>
        <begin position="47"/>
        <end position="70"/>
    </location>
</feature>
<comment type="caution">
    <text evidence="3">The sequence shown here is derived from an EMBL/GenBank/DDBJ whole genome shotgun (WGS) entry which is preliminary data.</text>
</comment>
<dbReference type="EMBL" id="QJVD01000001">
    <property type="protein sequence ID" value="PYI69773.1"/>
    <property type="molecule type" value="Genomic_DNA"/>
</dbReference>
<gene>
    <name evidence="3" type="ORF">CVV68_01300</name>
</gene>
<evidence type="ECO:0000256" key="1">
    <source>
        <dbReference type="SAM" id="Phobius"/>
    </source>
</evidence>
<dbReference type="InterPro" id="IPR046253">
    <property type="entry name" value="DUF6286"/>
</dbReference>